<accession>A0A3E0WFF2</accession>
<keyword evidence="2" id="KW-1185">Reference proteome</keyword>
<dbReference type="Proteomes" id="UP000256763">
    <property type="component" value="Unassembled WGS sequence"/>
</dbReference>
<evidence type="ECO:0000313" key="1">
    <source>
        <dbReference type="EMBL" id="RFA30407.1"/>
    </source>
</evidence>
<organism evidence="1 2">
    <name type="scientific">Alkalilimnicola ehrlichii</name>
    <dbReference type="NCBI Taxonomy" id="351052"/>
    <lineage>
        <taxon>Bacteria</taxon>
        <taxon>Pseudomonadati</taxon>
        <taxon>Pseudomonadota</taxon>
        <taxon>Gammaproteobacteria</taxon>
        <taxon>Chromatiales</taxon>
        <taxon>Ectothiorhodospiraceae</taxon>
        <taxon>Alkalilimnicola</taxon>
    </lineage>
</organism>
<evidence type="ECO:0000313" key="2">
    <source>
        <dbReference type="Proteomes" id="UP000256763"/>
    </source>
</evidence>
<comment type="caution">
    <text evidence="1">The sequence shown here is derived from an EMBL/GenBank/DDBJ whole genome shotgun (WGS) entry which is preliminary data.</text>
</comment>
<feature type="non-terminal residue" evidence="1">
    <location>
        <position position="331"/>
    </location>
</feature>
<proteinExistence type="predicted"/>
<name>A0A3E0WFF2_9GAMM</name>
<protein>
    <submittedName>
        <fullName evidence="1">Uncharacterized protein</fullName>
    </submittedName>
</protein>
<gene>
    <name evidence="1" type="ORF">CAL65_22740</name>
</gene>
<dbReference type="EMBL" id="NFZW01000078">
    <property type="protein sequence ID" value="RFA30407.1"/>
    <property type="molecule type" value="Genomic_DNA"/>
</dbReference>
<dbReference type="AlphaFoldDB" id="A0A3E0WFF2"/>
<dbReference type="RefSeq" id="WP_220349087.1">
    <property type="nucleotide sequence ID" value="NZ_NFZV01000084.1"/>
</dbReference>
<sequence length="331" mass="36707">EGTPDFGGTGAGDGLLSFRPRYYVPVKVAIFDEAETRRRRNALLAAGRSDALGEDPTYRWVYRPEMQFSLFDLAEPAVQRWEEREAGEGEFVTLEPEDGVGAEEFVRILYDLVAGPHAALPQLGDGRGQQLVFAVGEQEVIAIVGEGQTVEFADLSHLALLSAPELMTVRLYQLGDAANILWEWVPGLPPGWTVSYKAPHEARFVEPDADLSSAEVPVFRTLGGMRLKLEYEPQPGEEILRTEWALPGRFVESFRSDAATVVPAEAATEVYWEPGNWQIDPEDFDGTLTLDVMTAAGRTQRTEPIRLVRRELGPDEDEPMQGADVAMLEEM</sequence>
<feature type="non-terminal residue" evidence="1">
    <location>
        <position position="1"/>
    </location>
</feature>
<reference evidence="2" key="1">
    <citation type="submission" date="2017-05" db="EMBL/GenBank/DDBJ databases">
        <authorList>
            <person name="Sharma S."/>
            <person name="Sidhu C."/>
            <person name="Pinnaka A.K."/>
        </authorList>
    </citation>
    <scope>NUCLEOTIDE SEQUENCE [LARGE SCALE GENOMIC DNA]</scope>
    <source>
        <strain evidence="2">AK93</strain>
    </source>
</reference>